<sequence length="59" mass="6358">MDHELLNQAVDSVEDAFTAAIGPSVGEINGQDLCWPDAPDVGFRGEYKHAEVTLLLNTS</sequence>
<proteinExistence type="predicted"/>
<keyword evidence="2" id="KW-1185">Reference proteome</keyword>
<gene>
    <name evidence="1" type="ORF">LDH80_39220</name>
</gene>
<dbReference type="RefSeq" id="WP_267260367.1">
    <property type="nucleotide sequence ID" value="NZ_CP084204.1"/>
</dbReference>
<evidence type="ECO:0000313" key="1">
    <source>
        <dbReference type="EMBL" id="UZX26308.1"/>
    </source>
</evidence>
<dbReference type="EMBL" id="CP084204">
    <property type="protein sequence ID" value="UZX26308.1"/>
    <property type="molecule type" value="Genomic_DNA"/>
</dbReference>
<dbReference type="Proteomes" id="UP001164506">
    <property type="component" value="Chromosome"/>
</dbReference>
<organism evidence="1 2">
    <name type="scientific">Streptomyces tanashiensis</name>
    <dbReference type="NCBI Taxonomy" id="67367"/>
    <lineage>
        <taxon>Bacteria</taxon>
        <taxon>Bacillati</taxon>
        <taxon>Actinomycetota</taxon>
        <taxon>Actinomycetes</taxon>
        <taxon>Kitasatosporales</taxon>
        <taxon>Streptomycetaceae</taxon>
        <taxon>Streptomyces</taxon>
    </lineage>
</organism>
<dbReference type="GeneID" id="95605597"/>
<reference evidence="1" key="1">
    <citation type="submission" date="2021-09" db="EMBL/GenBank/DDBJ databases">
        <title>Complete genome sequence and metabolic characterization of Streptomyces tanashiensis DSM 731 the producer of antibacterial Kalafungin and diverse secondary metabolites.</title>
        <authorList>
            <person name="Abbasi M.N."/>
            <person name="Anwar M.N."/>
            <person name="Alam K."/>
            <person name="Shoaib M."/>
            <person name="Lin Z."/>
            <person name="Hayat M."/>
            <person name="Ali M.I."/>
            <person name="Malik H.M.T."/>
            <person name="Ahmed I."/>
            <person name="Li A."/>
            <person name="Hailong Wang H."/>
            <person name="Zhang Y."/>
        </authorList>
    </citation>
    <scope>NUCLEOTIDE SEQUENCE</scope>
    <source>
        <strain evidence="1">Kala</strain>
    </source>
</reference>
<protein>
    <submittedName>
        <fullName evidence="1">Uncharacterized protein</fullName>
    </submittedName>
</protein>
<name>A0ABY6R8A8_9ACTN</name>
<evidence type="ECO:0000313" key="2">
    <source>
        <dbReference type="Proteomes" id="UP001164506"/>
    </source>
</evidence>
<accession>A0ABY6R8A8</accession>